<dbReference type="EMBL" id="KV441469">
    <property type="protein sequence ID" value="OAG26552.1"/>
    <property type="molecule type" value="Genomic_DNA"/>
</dbReference>
<sequence length="159" mass="18244">MATVPVYIVVRSSRMNSRTPLIRVRSRRFQNPDDYPFFENTSIVWHMVMNPVYAAQENVQVAILTAEVDRDSQTTVRIAEKPKLDMAEAKRDLRRLMILEMGVLMEAGDMRLNFIPGTGVADGNGDMVVFDHPLGLQHEWIWYTIRTVHAHTDWKVGSS</sequence>
<dbReference type="VEuPathDB" id="FungiDB:CC77DRAFT_1004485"/>
<protein>
    <submittedName>
        <fullName evidence="1">Uncharacterized protein</fullName>
    </submittedName>
</protein>
<proteinExistence type="predicted"/>
<organism evidence="1 2">
    <name type="scientific">Alternaria alternata</name>
    <name type="common">Alternaria rot fungus</name>
    <name type="synonym">Torula alternata</name>
    <dbReference type="NCBI Taxonomy" id="5599"/>
    <lineage>
        <taxon>Eukaryota</taxon>
        <taxon>Fungi</taxon>
        <taxon>Dikarya</taxon>
        <taxon>Ascomycota</taxon>
        <taxon>Pezizomycotina</taxon>
        <taxon>Dothideomycetes</taxon>
        <taxon>Pleosporomycetidae</taxon>
        <taxon>Pleosporales</taxon>
        <taxon>Pleosporineae</taxon>
        <taxon>Pleosporaceae</taxon>
        <taxon>Alternaria</taxon>
        <taxon>Alternaria sect. Alternaria</taxon>
        <taxon>Alternaria alternata complex</taxon>
    </lineage>
</organism>
<dbReference type="AlphaFoldDB" id="A0A177E5R1"/>
<dbReference type="KEGG" id="aalt:CC77DRAFT_1004485"/>
<reference evidence="1 2" key="1">
    <citation type="submission" date="2016-05" db="EMBL/GenBank/DDBJ databases">
        <title>Comparative analysis of secretome profiles of manganese(II)-oxidizing ascomycete fungi.</title>
        <authorList>
            <consortium name="DOE Joint Genome Institute"/>
            <person name="Zeiner C.A."/>
            <person name="Purvine S.O."/>
            <person name="Zink E.M."/>
            <person name="Wu S."/>
            <person name="Pasa-Tolic L."/>
            <person name="Chaput D.L."/>
            <person name="Haridas S."/>
            <person name="Grigoriev I.V."/>
            <person name="Santelli C.M."/>
            <person name="Hansel C.M."/>
        </authorList>
    </citation>
    <scope>NUCLEOTIDE SEQUENCE [LARGE SCALE GENOMIC DNA]</scope>
    <source>
        <strain evidence="1 2">SRC1lrK2f</strain>
    </source>
</reference>
<evidence type="ECO:0000313" key="2">
    <source>
        <dbReference type="Proteomes" id="UP000077248"/>
    </source>
</evidence>
<keyword evidence="2" id="KW-1185">Reference proteome</keyword>
<dbReference type="Proteomes" id="UP000077248">
    <property type="component" value="Unassembled WGS sequence"/>
</dbReference>
<accession>A0A177E5R1</accession>
<evidence type="ECO:0000313" key="1">
    <source>
        <dbReference type="EMBL" id="OAG26552.1"/>
    </source>
</evidence>
<dbReference type="GeneID" id="29108863"/>
<name>A0A177E5R1_ALTAL</name>
<dbReference type="RefSeq" id="XP_018391973.1">
    <property type="nucleotide sequence ID" value="XM_018523269.1"/>
</dbReference>
<gene>
    <name evidence="1" type="ORF">CC77DRAFT_1004485</name>
</gene>